<evidence type="ECO:0000313" key="1">
    <source>
        <dbReference type="EMBL" id="SEM76330.1"/>
    </source>
</evidence>
<keyword evidence="2" id="KW-1185">Reference proteome</keyword>
<dbReference type="Proteomes" id="UP000198553">
    <property type="component" value="Unassembled WGS sequence"/>
</dbReference>
<gene>
    <name evidence="1" type="ORF">SAMN05192533_105227</name>
</gene>
<dbReference type="InterPro" id="IPR046342">
    <property type="entry name" value="CBS_dom_sf"/>
</dbReference>
<name>A0A1H8B029_9BACI</name>
<evidence type="ECO:0000313" key="2">
    <source>
        <dbReference type="Proteomes" id="UP000198553"/>
    </source>
</evidence>
<dbReference type="STRING" id="930146.SAMN05192533_105227"/>
<organism evidence="1 2">
    <name type="scientific">Mesobacillus persicus</name>
    <dbReference type="NCBI Taxonomy" id="930146"/>
    <lineage>
        <taxon>Bacteria</taxon>
        <taxon>Bacillati</taxon>
        <taxon>Bacillota</taxon>
        <taxon>Bacilli</taxon>
        <taxon>Bacillales</taxon>
        <taxon>Bacillaceae</taxon>
        <taxon>Mesobacillus</taxon>
    </lineage>
</organism>
<accession>A0A1H8B029</accession>
<dbReference type="SUPFAM" id="SSF54631">
    <property type="entry name" value="CBS-domain pair"/>
    <property type="match status" value="1"/>
</dbReference>
<dbReference type="EMBL" id="FOBW01000005">
    <property type="protein sequence ID" value="SEM76330.1"/>
    <property type="molecule type" value="Genomic_DNA"/>
</dbReference>
<reference evidence="2" key="1">
    <citation type="submission" date="2016-10" db="EMBL/GenBank/DDBJ databases">
        <authorList>
            <person name="Varghese N."/>
            <person name="Submissions S."/>
        </authorList>
    </citation>
    <scope>NUCLEOTIDE SEQUENCE [LARGE SCALE GENOMIC DNA]</scope>
    <source>
        <strain evidence="2">B48,IBRC-M 10115,DSM 25386,CECT 8001</strain>
    </source>
</reference>
<proteinExistence type="predicted"/>
<dbReference type="AlphaFoldDB" id="A0A1H8B029"/>
<dbReference type="OrthoDB" id="187317at2"/>
<dbReference type="RefSeq" id="WP_090744134.1">
    <property type="nucleotide sequence ID" value="NZ_FOBW01000005.1"/>
</dbReference>
<sequence>MKAKTNKGYEKLKVIYEKNLSVDLLAEDLTTCNLHDSSPAIKQEMTEKDFDIYGVEENGKIIGYVLRDRLTDGKVEDNYQTFHSGDLVSDSTSLIELLEILQNKNYLFVLERNRVTKIVTFADLQKQPIRMLAFSLISLLEMLLISLIREEYPNESWKEKISKERLNKAEEMLNIRIEKNEALTLLDNTQLADKGTIVVKTDKLTEQLGFESKSRCREFFKNIETLRNNTAHAQEEIYHNSAELIDIILELDRVLDSNARSER</sequence>
<protein>
    <recommendedName>
        <fullName evidence="3">CBS domain-containing protein</fullName>
    </recommendedName>
</protein>
<evidence type="ECO:0008006" key="3">
    <source>
        <dbReference type="Google" id="ProtNLM"/>
    </source>
</evidence>